<sequence>MHNLFFGAYSIPARLNMLNYHIQNNHKYSYLKKNFLLQQLYFDEVPHDLMTNGKKVEQPVFLKLSDNLDGSRTSTDLVADAWLDMLNDKD</sequence>
<evidence type="ECO:0000313" key="1">
    <source>
        <dbReference type="EMBL" id="DAF91969.1"/>
    </source>
</evidence>
<protein>
    <submittedName>
        <fullName evidence="1">Uncharacterized protein</fullName>
    </submittedName>
</protein>
<dbReference type="EMBL" id="BK016062">
    <property type="protein sequence ID" value="DAF91969.1"/>
    <property type="molecule type" value="Genomic_DNA"/>
</dbReference>
<accession>A0A8S5UBX1</accession>
<reference evidence="1" key="1">
    <citation type="journal article" date="2021" name="Proc. Natl. Acad. Sci. U.S.A.">
        <title>A Catalog of Tens of Thousands of Viruses from Human Metagenomes Reveals Hidden Associations with Chronic Diseases.</title>
        <authorList>
            <person name="Tisza M.J."/>
            <person name="Buck C.B."/>
        </authorList>
    </citation>
    <scope>NUCLEOTIDE SEQUENCE</scope>
    <source>
        <strain evidence="1">CtZkC8</strain>
    </source>
</reference>
<organism evidence="1">
    <name type="scientific">Podoviridae sp. ctZkC8</name>
    <dbReference type="NCBI Taxonomy" id="2825259"/>
    <lineage>
        <taxon>Viruses</taxon>
        <taxon>Duplodnaviria</taxon>
        <taxon>Heunggongvirae</taxon>
        <taxon>Uroviricota</taxon>
        <taxon>Caudoviricetes</taxon>
    </lineage>
</organism>
<proteinExistence type="predicted"/>
<name>A0A8S5UBX1_9CAUD</name>